<feature type="region of interest" description="Disordered" evidence="8">
    <location>
        <begin position="55"/>
        <end position="94"/>
    </location>
</feature>
<name>A0ABT5XBM6_9EURY</name>
<evidence type="ECO:0000313" key="11">
    <source>
        <dbReference type="Proteomes" id="UP001215956"/>
    </source>
</evidence>
<organism evidence="10 11">
    <name type="scientific">Candidatus Methanocrinis alkalitolerans</name>
    <dbReference type="NCBI Taxonomy" id="3033395"/>
    <lineage>
        <taxon>Archaea</taxon>
        <taxon>Methanobacteriati</taxon>
        <taxon>Methanobacteriota</taxon>
        <taxon>Stenosarchaea group</taxon>
        <taxon>Methanomicrobia</taxon>
        <taxon>Methanotrichales</taxon>
        <taxon>Methanotrichaceae</taxon>
        <taxon>Methanocrinis</taxon>
    </lineage>
</organism>
<evidence type="ECO:0000256" key="7">
    <source>
        <dbReference type="RuleBase" id="RU000574"/>
    </source>
</evidence>
<dbReference type="SMART" id="SM01416">
    <property type="entry name" value="Ribosomal_L19e"/>
    <property type="match status" value="1"/>
</dbReference>
<proteinExistence type="inferred from homology"/>
<comment type="caution">
    <text evidence="10">The sequence shown here is derived from an EMBL/GenBank/DDBJ whole genome shotgun (WGS) entry which is preliminary data.</text>
</comment>
<feature type="domain" description="Large ribosomal subunit protein eL19" evidence="9">
    <location>
        <begin position="3"/>
        <end position="148"/>
    </location>
</feature>
<evidence type="ECO:0000256" key="4">
    <source>
        <dbReference type="ARBA" id="ARBA00022980"/>
    </source>
</evidence>
<dbReference type="Pfam" id="PF25476">
    <property type="entry name" value="Ribosomal_L19e_C"/>
    <property type="match status" value="1"/>
</dbReference>
<accession>A0ABT5XBM6</accession>
<keyword evidence="2 6" id="KW-0699">rRNA-binding</keyword>
<protein>
    <recommendedName>
        <fullName evidence="6">Large ribosomal subunit protein eL19</fullName>
    </recommendedName>
</protein>
<comment type="similarity">
    <text evidence="1 6 7">Belongs to the eukaryotic ribosomal protein eL19 family.</text>
</comment>
<dbReference type="InterPro" id="IPR000196">
    <property type="entry name" value="Ribosomal_eL19_dom"/>
</dbReference>
<dbReference type="RefSeq" id="WP_316967824.1">
    <property type="nucleotide sequence ID" value="NZ_JARFPL010000002.1"/>
</dbReference>
<feature type="compositionally biased region" description="Basic residues" evidence="8">
    <location>
        <begin position="61"/>
        <end position="91"/>
    </location>
</feature>
<dbReference type="Proteomes" id="UP001215956">
    <property type="component" value="Unassembled WGS sequence"/>
</dbReference>
<keyword evidence="5 6" id="KW-0687">Ribonucleoprotein</keyword>
<dbReference type="EMBL" id="JARFPL010000002">
    <property type="protein sequence ID" value="MDF0592113.1"/>
    <property type="molecule type" value="Genomic_DNA"/>
</dbReference>
<dbReference type="InterPro" id="IPR023638">
    <property type="entry name" value="Ribosomal_eL19_CS"/>
</dbReference>
<dbReference type="CDD" id="cd01418">
    <property type="entry name" value="Ribosomal_L19e_A"/>
    <property type="match status" value="1"/>
</dbReference>
<dbReference type="InterPro" id="IPR015972">
    <property type="entry name" value="Ribosomal_eL19_dom1"/>
</dbReference>
<gene>
    <name evidence="6" type="primary">rpl19e</name>
    <name evidence="10" type="ORF">P0O24_00735</name>
</gene>
<evidence type="ECO:0000256" key="2">
    <source>
        <dbReference type="ARBA" id="ARBA00022730"/>
    </source>
</evidence>
<dbReference type="Gene3D" id="1.10.1200.60">
    <property type="match status" value="1"/>
</dbReference>
<keyword evidence="11" id="KW-1185">Reference proteome</keyword>
<evidence type="ECO:0000256" key="6">
    <source>
        <dbReference type="HAMAP-Rule" id="MF_01475"/>
    </source>
</evidence>
<evidence type="ECO:0000256" key="8">
    <source>
        <dbReference type="SAM" id="MobiDB-lite"/>
    </source>
</evidence>
<comment type="function">
    <text evidence="6">Binds to the 23S rRNA.</text>
</comment>
<dbReference type="InterPro" id="IPR033936">
    <property type="entry name" value="Ribosomal_eL19_arc"/>
</dbReference>
<dbReference type="InterPro" id="IPR039547">
    <property type="entry name" value="Ribosomal_eL19"/>
</dbReference>
<evidence type="ECO:0000256" key="1">
    <source>
        <dbReference type="ARBA" id="ARBA00011082"/>
    </source>
</evidence>
<dbReference type="NCBIfam" id="NF006343">
    <property type="entry name" value="PRK08570.1"/>
    <property type="match status" value="1"/>
</dbReference>
<evidence type="ECO:0000259" key="9">
    <source>
        <dbReference type="SMART" id="SM01416"/>
    </source>
</evidence>
<comment type="subunit">
    <text evidence="6">Part of the 50S ribosomal subunit.</text>
</comment>
<dbReference type="InterPro" id="IPR015973">
    <property type="entry name" value="Ribosomal_eL19_dom2"/>
</dbReference>
<dbReference type="Gene3D" id="1.20.5.560">
    <property type="entry name" value="Single Heli x bin"/>
    <property type="match status" value="1"/>
</dbReference>
<reference evidence="10 11" key="1">
    <citation type="submission" date="2023-03" db="EMBL/GenBank/DDBJ databases">
        <title>Whole genome sequencing of Methanotrichaceae archaeon M04Ac.</title>
        <authorList>
            <person name="Khomyakova M.A."/>
            <person name="Merkel A.Y."/>
            <person name="Slobodkin A.I."/>
        </authorList>
    </citation>
    <scope>NUCLEOTIDE SEQUENCE [LARGE SCALE GENOMIC DNA]</scope>
    <source>
        <strain evidence="10 11">M04Ac</strain>
    </source>
</reference>
<dbReference type="Pfam" id="PF01280">
    <property type="entry name" value="Ribosomal_L19e"/>
    <property type="match status" value="1"/>
</dbReference>
<keyword evidence="3 6" id="KW-0694">RNA-binding</keyword>
<evidence type="ECO:0000256" key="5">
    <source>
        <dbReference type="ARBA" id="ARBA00023274"/>
    </source>
</evidence>
<evidence type="ECO:0000256" key="3">
    <source>
        <dbReference type="ARBA" id="ARBA00022884"/>
    </source>
</evidence>
<dbReference type="InterPro" id="IPR057260">
    <property type="entry name" value="Ribosomal_L19e_C"/>
</dbReference>
<dbReference type="HAMAP" id="MF_01475">
    <property type="entry name" value="Ribosomal_eL19"/>
    <property type="match status" value="1"/>
</dbReference>
<keyword evidence="4 6" id="KW-0689">Ribosomal protein</keyword>
<evidence type="ECO:0000313" key="10">
    <source>
        <dbReference type="EMBL" id="MDF0592113.1"/>
    </source>
</evidence>
<dbReference type="GO" id="GO:0005840">
    <property type="term" value="C:ribosome"/>
    <property type="evidence" value="ECO:0007669"/>
    <property type="project" value="UniProtKB-KW"/>
</dbReference>
<sequence length="153" mass="17362">MPNFSTQKRLAACVLDVGESRVWINPDPDVAGEIADSITREDVKSQIEAGNIKAKPQKGNSRARYRARAAKRAYGHKKGPGRRKGAKGSRSPRKEIWMTKIRALRRRLKELREGGEIDRHTYRMLYRKAKGGEYRSTAHLNAYIKAKGLTRSD</sequence>
<dbReference type="Gene3D" id="1.10.1650.10">
    <property type="match status" value="1"/>
</dbReference>
<dbReference type="InterPro" id="IPR035970">
    <property type="entry name" value="60S_ribosomal_eL19_sf"/>
</dbReference>
<dbReference type="InterPro" id="IPR057259">
    <property type="entry name" value="Ribosomal_L19e"/>
</dbReference>
<dbReference type="InterPro" id="IPR015974">
    <property type="entry name" value="Ribosomal_eL19_dom3"/>
</dbReference>
<dbReference type="PANTHER" id="PTHR10722">
    <property type="entry name" value="60S RIBOSOMAL PROTEIN L19"/>
    <property type="match status" value="1"/>
</dbReference>
<dbReference type="PROSITE" id="PS00526">
    <property type="entry name" value="RIBOSOMAL_L19E"/>
    <property type="match status" value="1"/>
</dbReference>
<dbReference type="SUPFAM" id="SSF48140">
    <property type="entry name" value="Ribosomal protein L19 (L19e)"/>
    <property type="match status" value="1"/>
</dbReference>